<protein>
    <submittedName>
        <fullName evidence="3">Uncharacterized protein</fullName>
    </submittedName>
</protein>
<evidence type="ECO:0000313" key="4">
    <source>
        <dbReference type="Proteomes" id="UP001232343"/>
    </source>
</evidence>
<keyword evidence="2" id="KW-0732">Signal</keyword>
<accession>A0ABU0D252</accession>
<dbReference type="EMBL" id="JAUSUO010000002">
    <property type="protein sequence ID" value="MDQ0342483.1"/>
    <property type="molecule type" value="Genomic_DNA"/>
</dbReference>
<sequence length="583" mass="63487">MKRTFIALVAFALIMLIYTPTIQASENNNHIEKIMNQPGDSSEQQPAADLGDIAASEIETDGAVEEQKEYVISDALNKLAQGSLTDLLKAADQRERSDRAGSGEEVNFRLQEEIIEPQHKEEEPAEAVAEKQPVEEATVDRPSKKSSLLDLQLGEGLLKPLTGDVKLSTLDYSKEEGASRPLDIEIADSPLIGSLKISLLGTEEKTTDTGDETKRSLVEVEVDNQLLGKAKVDVLESQADNTDTYRSIRSRLAKVNVNNPLIGEVNAGVATQDTYESEDLSNRSGGLVSIELKETLVGNVNVDVLKSDGKKTVILDVVTKETPILGNTDINVGIDNPSFTATDPKVKEQPIKKPQKPIVAERPEETSNNVVPENPIETPSDPVNSKQPLEKSEDPDTKEQPKDQKKVKPSIEKSVDTANSNQPATSVDFIDVKEVEQDGKQPDMDEVIDEQILSEKTDDDPLTAAIQKLLEAGNKKQLNNPAKIDTHAAAIYQEEDESNPKDSPYVSQAIMLGSLLSGVGSSSSSGNFSTNTGVGDLFSGKLDVISYMASEMTNKALFKVKTLRTKWNKEPPINPPKQSFFLS</sequence>
<comment type="caution">
    <text evidence="3">The sequence shown here is derived from an EMBL/GenBank/DDBJ whole genome shotgun (WGS) entry which is preliminary data.</text>
</comment>
<feature type="signal peptide" evidence="2">
    <location>
        <begin position="1"/>
        <end position="24"/>
    </location>
</feature>
<feature type="compositionally biased region" description="Basic and acidic residues" evidence="1">
    <location>
        <begin position="388"/>
        <end position="415"/>
    </location>
</feature>
<feature type="compositionally biased region" description="Basic and acidic residues" evidence="1">
    <location>
        <begin position="117"/>
        <end position="143"/>
    </location>
</feature>
<dbReference type="RefSeq" id="WP_244680952.1">
    <property type="nucleotide sequence ID" value="NZ_JALIRM010000002.1"/>
</dbReference>
<organism evidence="3 4">
    <name type="scientific">Lederbergia wuyishanensis</name>
    <dbReference type="NCBI Taxonomy" id="1347903"/>
    <lineage>
        <taxon>Bacteria</taxon>
        <taxon>Bacillati</taxon>
        <taxon>Bacillota</taxon>
        <taxon>Bacilli</taxon>
        <taxon>Bacillales</taxon>
        <taxon>Bacillaceae</taxon>
        <taxon>Lederbergia</taxon>
    </lineage>
</organism>
<reference evidence="3 4" key="1">
    <citation type="submission" date="2023-07" db="EMBL/GenBank/DDBJ databases">
        <title>Genomic Encyclopedia of Type Strains, Phase IV (KMG-IV): sequencing the most valuable type-strain genomes for metagenomic binning, comparative biology and taxonomic classification.</title>
        <authorList>
            <person name="Goeker M."/>
        </authorList>
    </citation>
    <scope>NUCLEOTIDE SEQUENCE [LARGE SCALE GENOMIC DNA]</scope>
    <source>
        <strain evidence="3 4">DSM 27848</strain>
    </source>
</reference>
<feature type="chain" id="PRO_5045802770" evidence="2">
    <location>
        <begin position="25"/>
        <end position="583"/>
    </location>
</feature>
<evidence type="ECO:0000256" key="1">
    <source>
        <dbReference type="SAM" id="MobiDB-lite"/>
    </source>
</evidence>
<evidence type="ECO:0000256" key="2">
    <source>
        <dbReference type="SAM" id="SignalP"/>
    </source>
</evidence>
<feature type="region of interest" description="Disordered" evidence="1">
    <location>
        <begin position="117"/>
        <end position="145"/>
    </location>
</feature>
<feature type="compositionally biased region" description="Polar residues" evidence="1">
    <location>
        <begin position="416"/>
        <end position="425"/>
    </location>
</feature>
<gene>
    <name evidence="3" type="ORF">J2S14_001295</name>
</gene>
<name>A0ABU0D252_9BACI</name>
<evidence type="ECO:0000313" key="3">
    <source>
        <dbReference type="EMBL" id="MDQ0342483.1"/>
    </source>
</evidence>
<proteinExistence type="predicted"/>
<dbReference type="Proteomes" id="UP001232343">
    <property type="component" value="Unassembled WGS sequence"/>
</dbReference>
<feature type="region of interest" description="Disordered" evidence="1">
    <location>
        <begin position="327"/>
        <end position="427"/>
    </location>
</feature>
<keyword evidence="4" id="KW-1185">Reference proteome</keyword>